<organism evidence="3 4">
    <name type="scientific">Niabella pedocola</name>
    <dbReference type="NCBI Taxonomy" id="1752077"/>
    <lineage>
        <taxon>Bacteria</taxon>
        <taxon>Pseudomonadati</taxon>
        <taxon>Bacteroidota</taxon>
        <taxon>Chitinophagia</taxon>
        <taxon>Chitinophagales</taxon>
        <taxon>Chitinophagaceae</taxon>
        <taxon>Niabella</taxon>
    </lineage>
</organism>
<accession>A0ABS8PPM4</accession>
<keyword evidence="4" id="KW-1185">Reference proteome</keyword>
<dbReference type="InterPro" id="IPR036812">
    <property type="entry name" value="NAD(P)_OxRdtase_dom_sf"/>
</dbReference>
<evidence type="ECO:0000259" key="2">
    <source>
        <dbReference type="Pfam" id="PF00248"/>
    </source>
</evidence>
<reference evidence="3 4" key="1">
    <citation type="submission" date="2021-11" db="EMBL/GenBank/DDBJ databases">
        <title>Genomic of Niabella pedocola.</title>
        <authorList>
            <person name="Wu T."/>
        </authorList>
    </citation>
    <scope>NUCLEOTIDE SEQUENCE [LARGE SCALE GENOMIC DNA]</scope>
    <source>
        <strain evidence="3 4">JCM 31011</strain>
    </source>
</reference>
<dbReference type="PANTHER" id="PTHR43364">
    <property type="entry name" value="NADH-SPECIFIC METHYLGLYOXAL REDUCTASE-RELATED"/>
    <property type="match status" value="1"/>
</dbReference>
<sequence>MKPLQKIGLGAVTFGREIDQQQSFRIMDAAAERGILFFDTAEAYGQGASETIIGNWLQAHPSMMEQVTIASKLLPPYDVVSLKQRIAASLRRLQRPYIDLLFFHSWHASVLDVDLLTLLGGLMQQGLVKNIGASNFNADRLSRLLEVQERHRLPKITAIQNNHNLAVSDLDASLLAVTRKYQLQVITYSPLGAGFLTGKHMEAVEQGSRFDRMPAHQDIYFTSDALGSLQRLRIAAAGQKELQVQWALAWALHHPDVDQVLIGARSEAHLQQAIDAASFNDLAFLQQLKPFY</sequence>
<evidence type="ECO:0000313" key="3">
    <source>
        <dbReference type="EMBL" id="MCD2422704.1"/>
    </source>
</evidence>
<dbReference type="Gene3D" id="3.20.20.100">
    <property type="entry name" value="NADP-dependent oxidoreductase domain"/>
    <property type="match status" value="1"/>
</dbReference>
<dbReference type="EMBL" id="JAJNEC010000005">
    <property type="protein sequence ID" value="MCD2422704.1"/>
    <property type="molecule type" value="Genomic_DNA"/>
</dbReference>
<dbReference type="InterPro" id="IPR023210">
    <property type="entry name" value="NADP_OxRdtase_dom"/>
</dbReference>
<feature type="domain" description="NADP-dependent oxidoreductase" evidence="2">
    <location>
        <begin position="6"/>
        <end position="279"/>
    </location>
</feature>
<proteinExistence type="predicted"/>
<evidence type="ECO:0000256" key="1">
    <source>
        <dbReference type="ARBA" id="ARBA00023002"/>
    </source>
</evidence>
<protein>
    <submittedName>
        <fullName evidence="3">Aldo/keto reductase</fullName>
    </submittedName>
</protein>
<dbReference type="PRINTS" id="PR00069">
    <property type="entry name" value="ALDKETRDTASE"/>
</dbReference>
<evidence type="ECO:0000313" key="4">
    <source>
        <dbReference type="Proteomes" id="UP001199816"/>
    </source>
</evidence>
<dbReference type="SUPFAM" id="SSF51430">
    <property type="entry name" value="NAD(P)-linked oxidoreductase"/>
    <property type="match status" value="1"/>
</dbReference>
<dbReference type="PANTHER" id="PTHR43364:SF4">
    <property type="entry name" value="NAD(P)-LINKED OXIDOREDUCTASE SUPERFAMILY PROTEIN"/>
    <property type="match status" value="1"/>
</dbReference>
<comment type="caution">
    <text evidence="3">The sequence shown here is derived from an EMBL/GenBank/DDBJ whole genome shotgun (WGS) entry which is preliminary data.</text>
</comment>
<dbReference type="Proteomes" id="UP001199816">
    <property type="component" value="Unassembled WGS sequence"/>
</dbReference>
<name>A0ABS8PPM4_9BACT</name>
<dbReference type="RefSeq" id="WP_231003954.1">
    <property type="nucleotide sequence ID" value="NZ_JAJNEC010000005.1"/>
</dbReference>
<gene>
    <name evidence="3" type="ORF">LQ567_08025</name>
</gene>
<dbReference type="Pfam" id="PF00248">
    <property type="entry name" value="Aldo_ket_red"/>
    <property type="match status" value="1"/>
</dbReference>
<dbReference type="InterPro" id="IPR050523">
    <property type="entry name" value="AKR_Detox_Biosynth"/>
</dbReference>
<keyword evidence="1" id="KW-0560">Oxidoreductase</keyword>
<dbReference type="InterPro" id="IPR020471">
    <property type="entry name" value="AKR"/>
</dbReference>